<evidence type="ECO:0000313" key="4">
    <source>
        <dbReference type="Proteomes" id="UP000033514"/>
    </source>
</evidence>
<dbReference type="Gene3D" id="4.10.520.10">
    <property type="entry name" value="IHF-like DNA-binding proteins"/>
    <property type="match status" value="1"/>
</dbReference>
<dbReference type="GO" id="GO:0003677">
    <property type="term" value="F:DNA binding"/>
    <property type="evidence" value="ECO:0007669"/>
    <property type="project" value="UniProtKB-KW"/>
</dbReference>
<dbReference type="EMBL" id="LAJG01000048">
    <property type="protein sequence ID" value="KKB75890.1"/>
    <property type="molecule type" value="Genomic_DNA"/>
</dbReference>
<dbReference type="OrthoDB" id="9799835at2"/>
<dbReference type="STRING" id="361041.VW35_19235"/>
<dbReference type="RefSeq" id="WP_046144707.1">
    <property type="nucleotide sequence ID" value="NZ_LAJG01000048.1"/>
</dbReference>
<protein>
    <recommendedName>
        <fullName evidence="5">DNA-binding protein</fullName>
    </recommendedName>
</protein>
<proteinExistence type="inferred from homology"/>
<dbReference type="Proteomes" id="UP000033514">
    <property type="component" value="Unassembled WGS sequence"/>
</dbReference>
<evidence type="ECO:0000256" key="1">
    <source>
        <dbReference type="ARBA" id="ARBA00010529"/>
    </source>
</evidence>
<dbReference type="Pfam" id="PF00216">
    <property type="entry name" value="Bac_DNA_binding"/>
    <property type="match status" value="1"/>
</dbReference>
<dbReference type="PATRIC" id="fig|361041.3.peg.3265"/>
<evidence type="ECO:0000256" key="2">
    <source>
        <dbReference type="ARBA" id="ARBA00023125"/>
    </source>
</evidence>
<comment type="caution">
    <text evidence="3">The sequence shown here is derived from an EMBL/GenBank/DDBJ whole genome shotgun (WGS) entry which is preliminary data.</text>
</comment>
<dbReference type="SUPFAM" id="SSF47729">
    <property type="entry name" value="IHF-like DNA-binding proteins"/>
    <property type="match status" value="1"/>
</dbReference>
<dbReference type="GO" id="GO:0030527">
    <property type="term" value="F:structural constituent of chromatin"/>
    <property type="evidence" value="ECO:0007669"/>
    <property type="project" value="InterPro"/>
</dbReference>
<sequence length="84" mass="8991">MKLSDHIAAKIASEHQMEAATAMHIVDRVMHELAEAIVGGSTIDFPGAGTLYAEQVPERRDHHPSTGEAIATSASVRVAFRLAL</sequence>
<name>A0A0F5L103_9HYPH</name>
<evidence type="ECO:0008006" key="5">
    <source>
        <dbReference type="Google" id="ProtNLM"/>
    </source>
</evidence>
<evidence type="ECO:0000313" key="3">
    <source>
        <dbReference type="EMBL" id="KKB75890.1"/>
    </source>
</evidence>
<dbReference type="AlphaFoldDB" id="A0A0F5L103"/>
<gene>
    <name evidence="3" type="ORF">VW35_19235</name>
</gene>
<keyword evidence="4" id="KW-1185">Reference proteome</keyword>
<keyword evidence="2" id="KW-0238">DNA-binding</keyword>
<organism evidence="3 4">
    <name type="scientific">Devosia soli</name>
    <dbReference type="NCBI Taxonomy" id="361041"/>
    <lineage>
        <taxon>Bacteria</taxon>
        <taxon>Pseudomonadati</taxon>
        <taxon>Pseudomonadota</taxon>
        <taxon>Alphaproteobacteria</taxon>
        <taxon>Hyphomicrobiales</taxon>
        <taxon>Devosiaceae</taxon>
        <taxon>Devosia</taxon>
    </lineage>
</organism>
<dbReference type="InterPro" id="IPR010992">
    <property type="entry name" value="IHF-like_DNA-bd_dom_sf"/>
</dbReference>
<comment type="similarity">
    <text evidence="1">Belongs to the bacterial histone-like protein family.</text>
</comment>
<dbReference type="InterPro" id="IPR000119">
    <property type="entry name" value="Hist_DNA-bd"/>
</dbReference>
<reference evidence="3 4" key="1">
    <citation type="submission" date="2015-03" db="EMBL/GenBank/DDBJ databases">
        <authorList>
            <person name="Hassan Y.I."/>
            <person name="Lepp D."/>
            <person name="Zhou T."/>
        </authorList>
    </citation>
    <scope>NUCLEOTIDE SEQUENCE [LARGE SCALE GENOMIC DNA]</scope>
    <source>
        <strain evidence="3 4">GH2-10</strain>
    </source>
</reference>
<accession>A0A0F5L103</accession>